<comment type="caution">
    <text evidence="1">The sequence shown here is derived from an EMBL/GenBank/DDBJ whole genome shotgun (WGS) entry which is preliminary data.</text>
</comment>
<evidence type="ECO:0000313" key="2">
    <source>
        <dbReference type="Proteomes" id="UP000836387"/>
    </source>
</evidence>
<evidence type="ECO:0000313" key="1">
    <source>
        <dbReference type="EMBL" id="CAG9957418.1"/>
    </source>
</evidence>
<name>A0ACA9UWB6_BIOOC</name>
<keyword evidence="2" id="KW-1185">Reference proteome</keyword>
<dbReference type="Proteomes" id="UP000836387">
    <property type="component" value="Unassembled WGS sequence"/>
</dbReference>
<accession>A0ACA9UWB6</accession>
<proteinExistence type="predicted"/>
<protein>
    <submittedName>
        <fullName evidence="1">Uncharacterized protein</fullName>
    </submittedName>
</protein>
<sequence>MDRCLVFLEHFVMQSVTWKPVLGPEEWVQQPTIQSAATLQDVWAALVKVADDMVMQPKRIKDENGQGVIWSLTYSSRYKAAGNKATYTVGQVGVYLIKSGLPSDQIINHLSINSINSNQI</sequence>
<reference evidence="1" key="2">
    <citation type="submission" date="2021-10" db="EMBL/GenBank/DDBJ databases">
        <authorList>
            <person name="Piombo E."/>
        </authorList>
    </citation>
    <scope>NUCLEOTIDE SEQUENCE</scope>
</reference>
<organism evidence="1 2">
    <name type="scientific">Clonostachys rosea f. rosea IK726</name>
    <dbReference type="NCBI Taxonomy" id="1349383"/>
    <lineage>
        <taxon>Eukaryota</taxon>
        <taxon>Fungi</taxon>
        <taxon>Dikarya</taxon>
        <taxon>Ascomycota</taxon>
        <taxon>Pezizomycotina</taxon>
        <taxon>Sordariomycetes</taxon>
        <taxon>Hypocreomycetidae</taxon>
        <taxon>Hypocreales</taxon>
        <taxon>Bionectriaceae</taxon>
        <taxon>Clonostachys</taxon>
    </lineage>
</organism>
<reference evidence="1" key="1">
    <citation type="submission" date="2020-04" db="EMBL/GenBank/DDBJ databases">
        <authorList>
            <person name="Broberg M."/>
        </authorList>
    </citation>
    <scope>NUCLEOTIDE SEQUENCE</scope>
</reference>
<dbReference type="EMBL" id="CADEHS020000732">
    <property type="protein sequence ID" value="CAG9957418.1"/>
    <property type="molecule type" value="Genomic_DNA"/>
</dbReference>
<gene>
    <name evidence="1" type="ORF">CRV2_00020320</name>
</gene>